<protein>
    <recommendedName>
        <fullName evidence="6">Hydrophobin</fullName>
    </recommendedName>
</protein>
<dbReference type="InterPro" id="IPR036686">
    <property type="entry name" value="Class_II_Hydrophobin_sf"/>
</dbReference>
<proteinExistence type="inferred from homology"/>
<dbReference type="InterPro" id="IPR010636">
    <property type="entry name" value="Class_II_hydrophobin"/>
</dbReference>
<comment type="similarity">
    <text evidence="2">Belongs to the cerato-ulmin hydrophobin family.</text>
</comment>
<accession>A0A0A1T3U9</accession>
<evidence type="ECO:0000256" key="3">
    <source>
        <dbReference type="ARBA" id="ARBA00023157"/>
    </source>
</evidence>
<dbReference type="GO" id="GO:0005576">
    <property type="term" value="C:extracellular region"/>
    <property type="evidence" value="ECO:0007669"/>
    <property type="project" value="InterPro"/>
</dbReference>
<comment type="subcellular location">
    <subcellularLocation>
        <location evidence="1">Cell envelope</location>
    </subcellularLocation>
</comment>
<organism evidence="4 5">
    <name type="scientific">[Torrubiella] hemipterigena</name>
    <dbReference type="NCBI Taxonomy" id="1531966"/>
    <lineage>
        <taxon>Eukaryota</taxon>
        <taxon>Fungi</taxon>
        <taxon>Dikarya</taxon>
        <taxon>Ascomycota</taxon>
        <taxon>Pezizomycotina</taxon>
        <taxon>Sordariomycetes</taxon>
        <taxon>Hypocreomycetidae</taxon>
        <taxon>Hypocreales</taxon>
        <taxon>Clavicipitaceae</taxon>
        <taxon>Clavicipitaceae incertae sedis</taxon>
        <taxon>'Torrubiella' clade</taxon>
    </lineage>
</organism>
<evidence type="ECO:0000256" key="2">
    <source>
        <dbReference type="ARBA" id="ARBA00009576"/>
    </source>
</evidence>
<keyword evidence="5" id="KW-1185">Reference proteome</keyword>
<reference evidence="4 5" key="1">
    <citation type="journal article" date="2015" name="Genome Announc.">
        <title>Draft Genome Sequence and Gene Annotation of the Entomopathogenic Fungus Verticillium hemipterigenum.</title>
        <authorList>
            <person name="Horn F."/>
            <person name="Habel A."/>
            <person name="Scharf D.H."/>
            <person name="Dworschak J."/>
            <person name="Brakhage A.A."/>
            <person name="Guthke R."/>
            <person name="Hertweck C."/>
            <person name="Linde J."/>
        </authorList>
    </citation>
    <scope>NUCLEOTIDE SEQUENCE [LARGE SCALE GENOMIC DNA]</scope>
</reference>
<keyword evidence="3" id="KW-1015">Disulfide bond</keyword>
<dbReference type="EMBL" id="CDHN01000001">
    <property type="protein sequence ID" value="CEJ80750.1"/>
    <property type="molecule type" value="Genomic_DNA"/>
</dbReference>
<dbReference type="HOGENOM" id="CLU_1435370_0_0_1"/>
<evidence type="ECO:0008006" key="6">
    <source>
        <dbReference type="Google" id="ProtNLM"/>
    </source>
</evidence>
<dbReference type="Pfam" id="PF06766">
    <property type="entry name" value="Hydrophobin_2"/>
    <property type="match status" value="1"/>
</dbReference>
<dbReference type="Proteomes" id="UP000039046">
    <property type="component" value="Unassembled WGS sequence"/>
</dbReference>
<gene>
    <name evidence="4" type="ORF">VHEMI00916</name>
</gene>
<sequence>MTCLRQDNIKSFPLLPLFVGSSHFPGIPFCSASSINGQSTSLLTHLHSQHQPVAIMVNIQLFTIVAAFSTAAVARPSLPLSDLNGLTAPFLQSLASLTNSAPPPPIPDVDLAPETCNLGILSQPLCCDQLQSGKKGINCAALPLRVANNKELISFCSAIKKKAACCAGTLGQDGALCSDPTSMHFKLPI</sequence>
<name>A0A0A1T3U9_9HYPO</name>
<dbReference type="SUPFAM" id="SSF101751">
    <property type="entry name" value="Hydrophobin II, HfbII"/>
    <property type="match status" value="1"/>
</dbReference>
<evidence type="ECO:0000256" key="1">
    <source>
        <dbReference type="ARBA" id="ARBA00004196"/>
    </source>
</evidence>
<evidence type="ECO:0000313" key="5">
    <source>
        <dbReference type="Proteomes" id="UP000039046"/>
    </source>
</evidence>
<dbReference type="Gene3D" id="3.20.120.10">
    <property type="entry name" value="Hydrophobin"/>
    <property type="match status" value="1"/>
</dbReference>
<dbReference type="AlphaFoldDB" id="A0A0A1T3U9"/>
<evidence type="ECO:0000313" key="4">
    <source>
        <dbReference type="EMBL" id="CEJ80750.1"/>
    </source>
</evidence>